<name>A0ABQ2MUJ9_9MICO</name>
<comment type="caution">
    <text evidence="1">The sequence shown here is derived from an EMBL/GenBank/DDBJ whole genome shotgun (WGS) entry which is preliminary data.</text>
</comment>
<dbReference type="RefSeq" id="WP_188699392.1">
    <property type="nucleotide sequence ID" value="NZ_BMMQ01000001.1"/>
</dbReference>
<organism evidence="1 2">
    <name type="scientific">Microbacterium nanhaiense</name>
    <dbReference type="NCBI Taxonomy" id="1301026"/>
    <lineage>
        <taxon>Bacteria</taxon>
        <taxon>Bacillati</taxon>
        <taxon>Actinomycetota</taxon>
        <taxon>Actinomycetes</taxon>
        <taxon>Micrococcales</taxon>
        <taxon>Microbacteriaceae</taxon>
        <taxon>Microbacterium</taxon>
    </lineage>
</organism>
<accession>A0ABQ2MUJ9</accession>
<evidence type="ECO:0000313" key="2">
    <source>
        <dbReference type="Proteomes" id="UP000638043"/>
    </source>
</evidence>
<keyword evidence="2" id="KW-1185">Reference proteome</keyword>
<dbReference type="EMBL" id="BMMQ01000001">
    <property type="protein sequence ID" value="GGO59066.1"/>
    <property type="molecule type" value="Genomic_DNA"/>
</dbReference>
<proteinExistence type="predicted"/>
<protein>
    <submittedName>
        <fullName evidence="1">Uncharacterized protein</fullName>
    </submittedName>
</protein>
<sequence length="150" mass="16062">MTEQTNADIIAWLRRAHTFDLSPLGHEYTDAQIADALEAADQRAELAEANLSVEESKNAGYRAKNNQLAAVVEKSLAVVTDSDQGDSFLPLLTVLESAPADALREHDAALIDSLIEGIGSGTYTHQVGEGIEVALDQLHAAKAELREGKP</sequence>
<gene>
    <name evidence="1" type="ORF">GCM10010910_01120</name>
</gene>
<reference evidence="2" key="1">
    <citation type="journal article" date="2019" name="Int. J. Syst. Evol. Microbiol.">
        <title>The Global Catalogue of Microorganisms (GCM) 10K type strain sequencing project: providing services to taxonomists for standard genome sequencing and annotation.</title>
        <authorList>
            <consortium name="The Broad Institute Genomics Platform"/>
            <consortium name="The Broad Institute Genome Sequencing Center for Infectious Disease"/>
            <person name="Wu L."/>
            <person name="Ma J."/>
        </authorList>
    </citation>
    <scope>NUCLEOTIDE SEQUENCE [LARGE SCALE GENOMIC DNA]</scope>
    <source>
        <strain evidence="2">CGMCC 4.7181</strain>
    </source>
</reference>
<dbReference type="Proteomes" id="UP000638043">
    <property type="component" value="Unassembled WGS sequence"/>
</dbReference>
<evidence type="ECO:0000313" key="1">
    <source>
        <dbReference type="EMBL" id="GGO59066.1"/>
    </source>
</evidence>